<protein>
    <recommendedName>
        <fullName evidence="3">Reverse transcriptase domain-containing protein</fullName>
    </recommendedName>
</protein>
<dbReference type="Proteomes" id="UP000324800">
    <property type="component" value="Unassembled WGS sequence"/>
</dbReference>
<dbReference type="InterPro" id="IPR052055">
    <property type="entry name" value="Hepadnavirus_pol/RT"/>
</dbReference>
<comment type="caution">
    <text evidence="1">The sequence shown here is derived from an EMBL/GenBank/DDBJ whole genome shotgun (WGS) entry which is preliminary data.</text>
</comment>
<gene>
    <name evidence="1" type="ORF">EZS28_035471</name>
</gene>
<accession>A0A5J4UG04</accession>
<dbReference type="InterPro" id="IPR043502">
    <property type="entry name" value="DNA/RNA_pol_sf"/>
</dbReference>
<dbReference type="PANTHER" id="PTHR33050">
    <property type="entry name" value="REVERSE TRANSCRIPTASE DOMAIN-CONTAINING PROTEIN"/>
    <property type="match status" value="1"/>
</dbReference>
<dbReference type="PANTHER" id="PTHR33050:SF7">
    <property type="entry name" value="RIBONUCLEASE H"/>
    <property type="match status" value="1"/>
</dbReference>
<organism evidence="1 2">
    <name type="scientific">Streblomastix strix</name>
    <dbReference type="NCBI Taxonomy" id="222440"/>
    <lineage>
        <taxon>Eukaryota</taxon>
        <taxon>Metamonada</taxon>
        <taxon>Preaxostyla</taxon>
        <taxon>Oxymonadida</taxon>
        <taxon>Streblomastigidae</taxon>
        <taxon>Streblomastix</taxon>
    </lineage>
</organism>
<dbReference type="EMBL" id="SNRW01016794">
    <property type="protein sequence ID" value="KAA6369001.1"/>
    <property type="molecule type" value="Genomic_DNA"/>
</dbReference>
<sequence>MVYIDDILLFDQNYLKLVITALKVTQFFEDLGVHISNKSILTPSQQVKYLGQDWNFSKLNIQIPKDTRMKLDSRILKFRSKSRKRKLIRIKFLSSIIGSLIYLRTQFPRASLHLKLLYNALYR</sequence>
<evidence type="ECO:0008006" key="3">
    <source>
        <dbReference type="Google" id="ProtNLM"/>
    </source>
</evidence>
<evidence type="ECO:0000313" key="2">
    <source>
        <dbReference type="Proteomes" id="UP000324800"/>
    </source>
</evidence>
<reference evidence="1 2" key="1">
    <citation type="submission" date="2019-03" db="EMBL/GenBank/DDBJ databases">
        <title>Single cell metagenomics reveals metabolic interactions within the superorganism composed of flagellate Streblomastix strix and complex community of Bacteroidetes bacteria on its surface.</title>
        <authorList>
            <person name="Treitli S.C."/>
            <person name="Kolisko M."/>
            <person name="Husnik F."/>
            <person name="Keeling P."/>
            <person name="Hampl V."/>
        </authorList>
    </citation>
    <scope>NUCLEOTIDE SEQUENCE [LARGE SCALE GENOMIC DNA]</scope>
    <source>
        <strain evidence="1">ST1C</strain>
    </source>
</reference>
<feature type="non-terminal residue" evidence="1">
    <location>
        <position position="123"/>
    </location>
</feature>
<dbReference type="AlphaFoldDB" id="A0A5J4UG04"/>
<dbReference type="SUPFAM" id="SSF56672">
    <property type="entry name" value="DNA/RNA polymerases"/>
    <property type="match status" value="1"/>
</dbReference>
<evidence type="ECO:0000313" key="1">
    <source>
        <dbReference type="EMBL" id="KAA6369001.1"/>
    </source>
</evidence>
<proteinExistence type="predicted"/>
<dbReference type="OrthoDB" id="6083831at2759"/>
<name>A0A5J4UG04_9EUKA</name>